<accession>A0ABD2X2A4</accession>
<evidence type="ECO:0000313" key="6">
    <source>
        <dbReference type="Proteomes" id="UP001627154"/>
    </source>
</evidence>
<dbReference type="InterPro" id="IPR031311">
    <property type="entry name" value="CHIT_BIND_RR_consensus"/>
</dbReference>
<evidence type="ECO:0000313" key="5">
    <source>
        <dbReference type="EMBL" id="KAL3399496.1"/>
    </source>
</evidence>
<evidence type="ECO:0000256" key="2">
    <source>
        <dbReference type="PROSITE-ProRule" id="PRU00497"/>
    </source>
</evidence>
<feature type="chain" id="PRO_5044868242" evidence="4">
    <location>
        <begin position="18"/>
        <end position="176"/>
    </location>
</feature>
<sequence>MVYKLVLVAALVACASAGIVPASYAEEPIAHAAPLAYAAAPVAYTRQVEAEPYDPNPQYNYGYDVQDPNTGDYKSQQESRSGDQVRGSYSLLEADGTRRIVEYTADDHNGFNAVVRKEGTPHIAQAAPIATHTSYEAAIPAAHAVSYESQEQHAIAYQQQSHGYEAQVHASHEYQH</sequence>
<evidence type="ECO:0000256" key="3">
    <source>
        <dbReference type="SAM" id="MobiDB-lite"/>
    </source>
</evidence>
<evidence type="ECO:0000256" key="4">
    <source>
        <dbReference type="SAM" id="SignalP"/>
    </source>
</evidence>
<dbReference type="PROSITE" id="PS51155">
    <property type="entry name" value="CHIT_BIND_RR_2"/>
    <property type="match status" value="1"/>
</dbReference>
<dbReference type="Proteomes" id="UP001627154">
    <property type="component" value="Unassembled WGS sequence"/>
</dbReference>
<evidence type="ECO:0000256" key="1">
    <source>
        <dbReference type="ARBA" id="ARBA00022460"/>
    </source>
</evidence>
<dbReference type="EMBL" id="JBJJXI010000055">
    <property type="protein sequence ID" value="KAL3399496.1"/>
    <property type="molecule type" value="Genomic_DNA"/>
</dbReference>
<feature type="region of interest" description="Disordered" evidence="3">
    <location>
        <begin position="53"/>
        <end position="87"/>
    </location>
</feature>
<dbReference type="InterPro" id="IPR000618">
    <property type="entry name" value="Insect_cuticle"/>
</dbReference>
<dbReference type="PANTHER" id="PTHR12236">
    <property type="entry name" value="STRUCTURAL CONTITUENT OF CUTICLE"/>
    <property type="match status" value="1"/>
</dbReference>
<reference evidence="5 6" key="1">
    <citation type="journal article" date="2024" name="bioRxiv">
        <title>A reference genome for Trichogramma kaykai: A tiny desert-dwelling parasitoid wasp with competing sex-ratio distorters.</title>
        <authorList>
            <person name="Culotta J."/>
            <person name="Lindsey A.R."/>
        </authorList>
    </citation>
    <scope>NUCLEOTIDE SEQUENCE [LARGE SCALE GENOMIC DNA]</scope>
    <source>
        <strain evidence="5 6">KSX58</strain>
    </source>
</reference>
<dbReference type="GO" id="GO:0042302">
    <property type="term" value="F:structural constituent of cuticle"/>
    <property type="evidence" value="ECO:0007669"/>
    <property type="project" value="UniProtKB-UniRule"/>
</dbReference>
<organism evidence="5 6">
    <name type="scientific">Trichogramma kaykai</name>
    <dbReference type="NCBI Taxonomy" id="54128"/>
    <lineage>
        <taxon>Eukaryota</taxon>
        <taxon>Metazoa</taxon>
        <taxon>Ecdysozoa</taxon>
        <taxon>Arthropoda</taxon>
        <taxon>Hexapoda</taxon>
        <taxon>Insecta</taxon>
        <taxon>Pterygota</taxon>
        <taxon>Neoptera</taxon>
        <taxon>Endopterygota</taxon>
        <taxon>Hymenoptera</taxon>
        <taxon>Apocrita</taxon>
        <taxon>Proctotrupomorpha</taxon>
        <taxon>Chalcidoidea</taxon>
        <taxon>Trichogrammatidae</taxon>
        <taxon>Trichogramma</taxon>
    </lineage>
</organism>
<keyword evidence="6" id="KW-1185">Reference proteome</keyword>
<keyword evidence="1 2" id="KW-0193">Cuticle</keyword>
<dbReference type="Pfam" id="PF00379">
    <property type="entry name" value="Chitin_bind_4"/>
    <property type="match status" value="1"/>
</dbReference>
<dbReference type="InterPro" id="IPR051217">
    <property type="entry name" value="Insect_Cuticle_Struc_Prot"/>
</dbReference>
<dbReference type="PROSITE" id="PS00233">
    <property type="entry name" value="CHIT_BIND_RR_1"/>
    <property type="match status" value="1"/>
</dbReference>
<dbReference type="AlphaFoldDB" id="A0ABD2X2A4"/>
<dbReference type="PRINTS" id="PR00947">
    <property type="entry name" value="CUTICLE"/>
</dbReference>
<feature type="signal peptide" evidence="4">
    <location>
        <begin position="1"/>
        <end position="17"/>
    </location>
</feature>
<protein>
    <submittedName>
        <fullName evidence="5">Uncharacterized protein</fullName>
    </submittedName>
</protein>
<comment type="caution">
    <text evidence="5">The sequence shown here is derived from an EMBL/GenBank/DDBJ whole genome shotgun (WGS) entry which is preliminary data.</text>
</comment>
<name>A0ABD2X2A4_9HYME</name>
<gene>
    <name evidence="5" type="ORF">TKK_006775</name>
</gene>
<keyword evidence="4" id="KW-0732">Signal</keyword>
<proteinExistence type="predicted"/>
<dbReference type="PANTHER" id="PTHR12236:SF86">
    <property type="entry name" value="CCP84AC-RELATED"/>
    <property type="match status" value="1"/>
</dbReference>